<evidence type="ECO:0000259" key="16">
    <source>
        <dbReference type="Pfam" id="PF02771"/>
    </source>
</evidence>
<organism evidence="18 19">
    <name type="scientific">Mariniblastus fucicola</name>
    <dbReference type="NCBI Taxonomy" id="980251"/>
    <lineage>
        <taxon>Bacteria</taxon>
        <taxon>Pseudomonadati</taxon>
        <taxon>Planctomycetota</taxon>
        <taxon>Planctomycetia</taxon>
        <taxon>Pirellulales</taxon>
        <taxon>Pirellulaceae</taxon>
        <taxon>Mariniblastus</taxon>
    </lineage>
</organism>
<dbReference type="InterPro" id="IPR049448">
    <property type="entry name" value="ACAD9/ACADV-like_C"/>
</dbReference>
<gene>
    <name evidence="18" type="primary">acdA</name>
    <name evidence="18" type="ORF">MFFC18_07440</name>
</gene>
<keyword evidence="19" id="KW-1185">Reference proteome</keyword>
<feature type="domain" description="Acyl-CoA dehydrogenase/oxidase N-terminal" evidence="16">
    <location>
        <begin position="56"/>
        <end position="162"/>
    </location>
</feature>
<dbReference type="Pfam" id="PF02770">
    <property type="entry name" value="Acyl-CoA_dh_M"/>
    <property type="match status" value="1"/>
</dbReference>
<protein>
    <submittedName>
        <fullName evidence="18">Acyl-CoA dehydrogenase</fullName>
        <ecNumber evidence="18">1.3.99.-</ecNumber>
    </submittedName>
</protein>
<dbReference type="PANTHER" id="PTHR43884">
    <property type="entry name" value="ACYL-COA DEHYDROGENASE"/>
    <property type="match status" value="1"/>
</dbReference>
<dbReference type="Gene3D" id="1.20.140.10">
    <property type="entry name" value="Butyryl-CoA Dehydrogenase, subunit A, domain 3"/>
    <property type="match status" value="2"/>
</dbReference>
<dbReference type="GO" id="GO:0016020">
    <property type="term" value="C:membrane"/>
    <property type="evidence" value="ECO:0007669"/>
    <property type="project" value="UniProtKB-SubCell"/>
</dbReference>
<proteinExistence type="inferred from homology"/>
<dbReference type="EC" id="1.3.99.-" evidence="18"/>
<evidence type="ECO:0000256" key="6">
    <source>
        <dbReference type="ARBA" id="ARBA00022827"/>
    </source>
</evidence>
<evidence type="ECO:0000256" key="9">
    <source>
        <dbReference type="ARBA" id="ARBA00023136"/>
    </source>
</evidence>
<dbReference type="InterPro" id="IPR006091">
    <property type="entry name" value="Acyl-CoA_Oxase/DH_mid-dom"/>
</dbReference>
<dbReference type="InterPro" id="IPR036250">
    <property type="entry name" value="AcylCo_DH-like_C"/>
</dbReference>
<dbReference type="InterPro" id="IPR037069">
    <property type="entry name" value="AcylCoA_DH/ox_N_sf"/>
</dbReference>
<dbReference type="FunFam" id="2.40.110.10:FF:000002">
    <property type="entry name" value="Acyl-CoA dehydrogenase fadE12"/>
    <property type="match status" value="1"/>
</dbReference>
<evidence type="ECO:0000256" key="13">
    <source>
        <dbReference type="RuleBase" id="RU362125"/>
    </source>
</evidence>
<evidence type="ECO:0000259" key="15">
    <source>
        <dbReference type="Pfam" id="PF02770"/>
    </source>
</evidence>
<dbReference type="InterPro" id="IPR013786">
    <property type="entry name" value="AcylCoA_DH/ox_N"/>
</dbReference>
<dbReference type="InterPro" id="IPR006089">
    <property type="entry name" value="Acyl-CoA_DH_CS"/>
</dbReference>
<evidence type="ECO:0000256" key="8">
    <source>
        <dbReference type="ARBA" id="ARBA00023002"/>
    </source>
</evidence>
<dbReference type="KEGG" id="mff:MFFC18_07440"/>
<dbReference type="Gene3D" id="1.10.540.10">
    <property type="entry name" value="Acyl-CoA dehydrogenase/oxidase, N-terminal domain"/>
    <property type="match status" value="1"/>
</dbReference>
<comment type="similarity">
    <text evidence="3 13">Belongs to the acyl-CoA dehydrogenase family.</text>
</comment>
<dbReference type="Pfam" id="PF00441">
    <property type="entry name" value="Acyl-CoA_dh_1"/>
    <property type="match status" value="1"/>
</dbReference>
<dbReference type="RefSeq" id="WP_084417210.1">
    <property type="nucleotide sequence ID" value="NZ_CP042912.1"/>
</dbReference>
<evidence type="ECO:0000256" key="2">
    <source>
        <dbReference type="ARBA" id="ARBA00004170"/>
    </source>
</evidence>
<evidence type="ECO:0000256" key="11">
    <source>
        <dbReference type="ARBA" id="ARBA00049224"/>
    </source>
</evidence>
<dbReference type="PROSITE" id="PS00073">
    <property type="entry name" value="ACYL_COA_DH_2"/>
    <property type="match status" value="1"/>
</dbReference>
<evidence type="ECO:0000313" key="19">
    <source>
        <dbReference type="Proteomes" id="UP000322214"/>
    </source>
</evidence>
<evidence type="ECO:0000256" key="12">
    <source>
        <dbReference type="ARBA" id="ARBA00052546"/>
    </source>
</evidence>
<evidence type="ECO:0000256" key="10">
    <source>
        <dbReference type="ARBA" id="ARBA00049140"/>
    </source>
</evidence>
<feature type="domain" description="Acyl-CoA dehydrogenase/oxidase C-terminal" evidence="14">
    <location>
        <begin position="277"/>
        <end position="424"/>
    </location>
</feature>
<evidence type="ECO:0000256" key="1">
    <source>
        <dbReference type="ARBA" id="ARBA00001974"/>
    </source>
</evidence>
<dbReference type="EMBL" id="CP042912">
    <property type="protein sequence ID" value="QEG20893.1"/>
    <property type="molecule type" value="Genomic_DNA"/>
</dbReference>
<evidence type="ECO:0000313" key="18">
    <source>
        <dbReference type="EMBL" id="QEG20893.1"/>
    </source>
</evidence>
<dbReference type="InterPro" id="IPR046373">
    <property type="entry name" value="Acyl-CoA_Oxase/DH_mid-dom_sf"/>
</dbReference>
<dbReference type="Proteomes" id="UP000322214">
    <property type="component" value="Chromosome"/>
</dbReference>
<comment type="catalytic activity">
    <reaction evidence="12">
        <text>a 2,3-saturated acyl-CoA + A = a 2,3-dehydroacyl-CoA + AH2</text>
        <dbReference type="Rhea" id="RHEA:48608"/>
        <dbReference type="ChEBI" id="CHEBI:13193"/>
        <dbReference type="ChEBI" id="CHEBI:17499"/>
        <dbReference type="ChEBI" id="CHEBI:60015"/>
        <dbReference type="ChEBI" id="CHEBI:65111"/>
    </reaction>
</comment>
<dbReference type="SUPFAM" id="SSF47203">
    <property type="entry name" value="Acyl-CoA dehydrogenase C-terminal domain-like"/>
    <property type="match status" value="1"/>
</dbReference>
<name>A0A5B9PCZ9_9BACT</name>
<dbReference type="InterPro" id="IPR009100">
    <property type="entry name" value="AcylCoA_DH/oxidase_NM_dom_sf"/>
</dbReference>
<dbReference type="GO" id="GO:0006631">
    <property type="term" value="P:fatty acid metabolic process"/>
    <property type="evidence" value="ECO:0007669"/>
    <property type="project" value="UniProtKB-ARBA"/>
</dbReference>
<dbReference type="SUPFAM" id="SSF56645">
    <property type="entry name" value="Acyl-CoA dehydrogenase NM domain-like"/>
    <property type="match status" value="1"/>
</dbReference>
<evidence type="ECO:0000256" key="7">
    <source>
        <dbReference type="ARBA" id="ARBA00022946"/>
    </source>
</evidence>
<dbReference type="PANTHER" id="PTHR43884:SF9">
    <property type="entry name" value="COMPLEX I ASSEMBLY FACTOR ACAD9, MITOCHONDRIAL"/>
    <property type="match status" value="1"/>
</dbReference>
<keyword evidence="6 13" id="KW-0274">FAD</keyword>
<evidence type="ECO:0000256" key="3">
    <source>
        <dbReference type="ARBA" id="ARBA00009347"/>
    </source>
</evidence>
<keyword evidence="4" id="KW-0597">Phosphoprotein</keyword>
<dbReference type="Pfam" id="PF02771">
    <property type="entry name" value="Acyl-CoA_dh_N"/>
    <property type="match status" value="1"/>
</dbReference>
<dbReference type="AlphaFoldDB" id="A0A5B9PCZ9"/>
<reference evidence="18 19" key="1">
    <citation type="submission" date="2019-08" db="EMBL/GenBank/DDBJ databases">
        <title>Deep-cultivation of Planctomycetes and their phenomic and genomic characterization uncovers novel biology.</title>
        <authorList>
            <person name="Wiegand S."/>
            <person name="Jogler M."/>
            <person name="Boedeker C."/>
            <person name="Pinto D."/>
            <person name="Vollmers J."/>
            <person name="Rivas-Marin E."/>
            <person name="Kohn T."/>
            <person name="Peeters S.H."/>
            <person name="Heuer A."/>
            <person name="Rast P."/>
            <person name="Oberbeckmann S."/>
            <person name="Bunk B."/>
            <person name="Jeske O."/>
            <person name="Meyerdierks A."/>
            <person name="Storesund J.E."/>
            <person name="Kallscheuer N."/>
            <person name="Luecker S."/>
            <person name="Lage O.M."/>
            <person name="Pohl T."/>
            <person name="Merkel B.J."/>
            <person name="Hornburger P."/>
            <person name="Mueller R.-W."/>
            <person name="Bruemmer F."/>
            <person name="Labrenz M."/>
            <person name="Spormann A.M."/>
            <person name="Op den Camp H."/>
            <person name="Overmann J."/>
            <person name="Amann R."/>
            <person name="Jetten M.S.M."/>
            <person name="Mascher T."/>
            <person name="Medema M.H."/>
            <person name="Devos D.P."/>
            <person name="Kaster A.-K."/>
            <person name="Ovreas L."/>
            <person name="Rohde M."/>
            <person name="Galperin M.Y."/>
            <person name="Jogler C."/>
        </authorList>
    </citation>
    <scope>NUCLEOTIDE SEQUENCE [LARGE SCALE GENOMIC DNA]</scope>
    <source>
        <strain evidence="18 19">FC18</strain>
    </source>
</reference>
<dbReference type="GO" id="GO:0003995">
    <property type="term" value="F:acyl-CoA dehydrogenase activity"/>
    <property type="evidence" value="ECO:0007669"/>
    <property type="project" value="InterPro"/>
</dbReference>
<dbReference type="FunFam" id="1.10.540.10:FF:000001">
    <property type="entry name" value="Very long-chain-specific acyl-CoA dehydrogenase, mitochondrial"/>
    <property type="match status" value="1"/>
</dbReference>
<dbReference type="FunFam" id="1.20.140.10:FF:000019">
    <property type="entry name" value="Acyl-CoA dehydrogenase"/>
    <property type="match status" value="1"/>
</dbReference>
<dbReference type="InterPro" id="IPR009075">
    <property type="entry name" value="AcylCo_DH/oxidase_C"/>
</dbReference>
<keyword evidence="9" id="KW-0472">Membrane</keyword>
<comment type="cofactor">
    <cofactor evidence="1 13">
        <name>FAD</name>
        <dbReference type="ChEBI" id="CHEBI:57692"/>
    </cofactor>
</comment>
<accession>A0A5B9PCZ9</accession>
<comment type="catalytic activity">
    <reaction evidence="10">
        <text>eicosanoyl-CoA + oxidized [electron-transfer flavoprotein] + H(+) = (2E)-eicosenoyl-CoA + reduced [electron-transfer flavoprotein]</text>
        <dbReference type="Rhea" id="RHEA:47236"/>
        <dbReference type="Rhea" id="RHEA-COMP:10685"/>
        <dbReference type="Rhea" id="RHEA-COMP:10686"/>
        <dbReference type="ChEBI" id="CHEBI:15378"/>
        <dbReference type="ChEBI" id="CHEBI:57380"/>
        <dbReference type="ChEBI" id="CHEBI:57692"/>
        <dbReference type="ChEBI" id="CHEBI:58307"/>
        <dbReference type="ChEBI" id="CHEBI:74691"/>
    </reaction>
    <physiologicalReaction direction="left-to-right" evidence="10">
        <dbReference type="Rhea" id="RHEA:47237"/>
    </physiologicalReaction>
</comment>
<comment type="subcellular location">
    <subcellularLocation>
        <location evidence="2">Membrane</location>
        <topology evidence="2">Peripheral membrane protein</topology>
    </subcellularLocation>
</comment>
<keyword evidence="7" id="KW-0809">Transit peptide</keyword>
<dbReference type="GO" id="GO:0050660">
    <property type="term" value="F:flavin adenine dinucleotide binding"/>
    <property type="evidence" value="ECO:0007669"/>
    <property type="project" value="InterPro"/>
</dbReference>
<keyword evidence="8 13" id="KW-0560">Oxidoreductase</keyword>
<evidence type="ECO:0000256" key="5">
    <source>
        <dbReference type="ARBA" id="ARBA00022630"/>
    </source>
</evidence>
<evidence type="ECO:0000259" key="14">
    <source>
        <dbReference type="Pfam" id="PF00441"/>
    </source>
</evidence>
<evidence type="ECO:0000259" key="17">
    <source>
        <dbReference type="Pfam" id="PF21343"/>
    </source>
</evidence>
<evidence type="ECO:0000256" key="4">
    <source>
        <dbReference type="ARBA" id="ARBA00022553"/>
    </source>
</evidence>
<dbReference type="STRING" id="980251.GCA_001642875_02957"/>
<feature type="domain" description="ACAD9/ACADV-like C-terminal" evidence="17">
    <location>
        <begin position="462"/>
        <end position="559"/>
    </location>
</feature>
<dbReference type="Pfam" id="PF21343">
    <property type="entry name" value="ACAD9-ACADV_C"/>
    <property type="match status" value="1"/>
</dbReference>
<dbReference type="Gene3D" id="2.40.110.10">
    <property type="entry name" value="Butyryl-CoA Dehydrogenase, subunit A, domain 2"/>
    <property type="match status" value="1"/>
</dbReference>
<keyword evidence="5 13" id="KW-0285">Flavoprotein</keyword>
<comment type="catalytic activity">
    <reaction evidence="11">
        <text>octadecanoyl-CoA + oxidized [electron-transfer flavoprotein] + H(+) = (2E)-octadecenoyl-CoA + reduced [electron-transfer flavoprotein]</text>
        <dbReference type="Rhea" id="RHEA:47240"/>
        <dbReference type="Rhea" id="RHEA-COMP:10685"/>
        <dbReference type="Rhea" id="RHEA-COMP:10686"/>
        <dbReference type="ChEBI" id="CHEBI:15378"/>
        <dbReference type="ChEBI" id="CHEBI:57394"/>
        <dbReference type="ChEBI" id="CHEBI:57692"/>
        <dbReference type="ChEBI" id="CHEBI:58307"/>
        <dbReference type="ChEBI" id="CHEBI:71412"/>
    </reaction>
    <physiologicalReaction direction="left-to-right" evidence="11">
        <dbReference type="Rhea" id="RHEA:47241"/>
    </physiologicalReaction>
</comment>
<feature type="domain" description="Acyl-CoA oxidase/dehydrogenase middle" evidence="15">
    <location>
        <begin position="166"/>
        <end position="265"/>
    </location>
</feature>
<sequence>MAVSEEIQRQIDQAEELLFSGPEKEGFVKDLYYGKFREDSIFPFPELSPEAKDQSDAYIAKVKAFCESEIDPDRIDRDAEIPQSVIRGLGDLGVLGMTINPKYGGGGKSQFNYCRVMEIIGGHCASTGVFVNAHHSIGLRALELFGTDEQKTRWMKGLAAGEKLAAFALTEPHAGSDAGNVKTRAEPSPNGNGYILNGEKRWITNGGIADVLTVMARTPDASDPEGKITAFLVTPDMEGFEVLESRMEKVGIRGTQTGRMKFTDMFVPKENILGPEGKGLRVALTVLDFGRTTFGACCTGAAKFCVERMVARANHRKQFGKTLGEFPMVKAKIAEAAADTYAMESATYHTAALIDSGAEDYMVETAMIKVFASDQLWRIVNDCLQIWGGKGFFTDQPFERMMRDARLNLIGEGANDVMRAFIASVGFRHVARDLESKLKPAGWLSIPAAVLRSAKVPVKHEHLRYHGNWLASQIGKFGWVIKMVLAKYREGAIEQQLLQLRLADIATEIFMASCVYSRLSTVFNNATISGPAKDHETSTGMLYLRLARHRNERRFEDMKINFDNVVTDVADSWLKHDFANDWVIKPEDDEQSQ</sequence>